<dbReference type="PRINTS" id="PR00033">
    <property type="entry name" value="HTHASNC"/>
</dbReference>
<dbReference type="InterPro" id="IPR000485">
    <property type="entry name" value="AsnC-type_HTH_dom"/>
</dbReference>
<evidence type="ECO:0000259" key="4">
    <source>
        <dbReference type="PROSITE" id="PS50956"/>
    </source>
</evidence>
<dbReference type="GO" id="GO:0043565">
    <property type="term" value="F:sequence-specific DNA binding"/>
    <property type="evidence" value="ECO:0007669"/>
    <property type="project" value="InterPro"/>
</dbReference>
<reference evidence="5 8" key="1">
    <citation type="submission" date="2020-06" db="EMBL/GenBank/DDBJ databases">
        <title>Haloterrigena sp. nov., an extremely halophilic archaeon isolated from a saline sediment.</title>
        <authorList>
            <person name="Liu B.-B."/>
        </authorList>
    </citation>
    <scope>NUCLEOTIDE SEQUENCE</scope>
    <source>
        <strain evidence="5">SYSU A121-1</strain>
        <strain evidence="6 8">SYSU A558-1</strain>
    </source>
</reference>
<dbReference type="PROSITE" id="PS50956">
    <property type="entry name" value="HTH_ASNC_2"/>
    <property type="match status" value="1"/>
</dbReference>
<dbReference type="InterPro" id="IPR011991">
    <property type="entry name" value="ArsR-like_HTH"/>
</dbReference>
<evidence type="ECO:0000256" key="3">
    <source>
        <dbReference type="ARBA" id="ARBA00023163"/>
    </source>
</evidence>
<dbReference type="SUPFAM" id="SSF46785">
    <property type="entry name" value="Winged helix' DNA-binding domain"/>
    <property type="match status" value="1"/>
</dbReference>
<dbReference type="GO" id="GO:0043200">
    <property type="term" value="P:response to amino acid"/>
    <property type="evidence" value="ECO:0007669"/>
    <property type="project" value="TreeGrafter"/>
</dbReference>
<evidence type="ECO:0000313" key="8">
    <source>
        <dbReference type="Proteomes" id="UP001016761"/>
    </source>
</evidence>
<evidence type="ECO:0000313" key="6">
    <source>
        <dbReference type="EMBL" id="NUC73319.1"/>
    </source>
</evidence>
<dbReference type="EMBL" id="JABUQZ010000001">
    <property type="protein sequence ID" value="NUC73319.1"/>
    <property type="molecule type" value="Genomic_DNA"/>
</dbReference>
<dbReference type="Pfam" id="PF13412">
    <property type="entry name" value="HTH_24"/>
    <property type="match status" value="1"/>
</dbReference>
<dbReference type="EMBL" id="JABURA010000001">
    <property type="protein sequence ID" value="NUB90863.1"/>
    <property type="molecule type" value="Genomic_DNA"/>
</dbReference>
<gene>
    <name evidence="5" type="ORF">HT576_07490</name>
    <name evidence="6" type="ORF">HTZ84_13525</name>
</gene>
<dbReference type="Proteomes" id="UP001016761">
    <property type="component" value="Unassembled WGS sequence"/>
</dbReference>
<sequence>MAADGLDEIDYGILHLLQQNARATTPVDMAEQLPVTDTTIRNRIEQLEDDGIIEGYVPIIDYEKAGFPIRLQFSCTAATDERQEVAERALELPQIVKVDEMLSARENIQALAVANNTEEVNEITSRLDDLPLTIERERLLRKTRSRPVDFFAGDVGEEQRPGDFRE</sequence>
<dbReference type="InterPro" id="IPR036388">
    <property type="entry name" value="WH-like_DNA-bd_sf"/>
</dbReference>
<dbReference type="CDD" id="cd00090">
    <property type="entry name" value="HTH_ARSR"/>
    <property type="match status" value="1"/>
</dbReference>
<evidence type="ECO:0000313" key="7">
    <source>
        <dbReference type="Proteomes" id="UP000728647"/>
    </source>
</evidence>
<organism evidence="5 7">
    <name type="scientific">Haloterrigena gelatinilytica</name>
    <dbReference type="NCBI Taxonomy" id="2741724"/>
    <lineage>
        <taxon>Archaea</taxon>
        <taxon>Methanobacteriati</taxon>
        <taxon>Methanobacteriota</taxon>
        <taxon>Stenosarchaea group</taxon>
        <taxon>Halobacteria</taxon>
        <taxon>Halobacteriales</taxon>
        <taxon>Natrialbaceae</taxon>
        <taxon>Haloterrigena</taxon>
    </lineage>
</organism>
<dbReference type="GO" id="GO:0005829">
    <property type="term" value="C:cytosol"/>
    <property type="evidence" value="ECO:0007669"/>
    <property type="project" value="TreeGrafter"/>
</dbReference>
<keyword evidence="3" id="KW-0804">Transcription</keyword>
<keyword evidence="8" id="KW-1185">Reference proteome</keyword>
<proteinExistence type="predicted"/>
<dbReference type="InterPro" id="IPR019888">
    <property type="entry name" value="Tscrpt_reg_AsnC-like"/>
</dbReference>
<keyword evidence="1" id="KW-0805">Transcription regulation</keyword>
<dbReference type="Gene3D" id="1.10.10.10">
    <property type="entry name" value="Winged helix-like DNA-binding domain superfamily/Winged helix DNA-binding domain"/>
    <property type="match status" value="1"/>
</dbReference>
<dbReference type="OrthoDB" id="57033at2157"/>
<dbReference type="PANTHER" id="PTHR30154">
    <property type="entry name" value="LEUCINE-RESPONSIVE REGULATORY PROTEIN"/>
    <property type="match status" value="1"/>
</dbReference>
<evidence type="ECO:0000256" key="2">
    <source>
        <dbReference type="ARBA" id="ARBA00023125"/>
    </source>
</evidence>
<dbReference type="RefSeq" id="WP_174681164.1">
    <property type="nucleotide sequence ID" value="NZ_JABUQZ010000001.1"/>
</dbReference>
<accession>A0A8J8GIY4</accession>
<name>A0A8J8GIY4_9EURY</name>
<feature type="domain" description="HTH asnC-type" evidence="4">
    <location>
        <begin position="6"/>
        <end position="68"/>
    </location>
</feature>
<evidence type="ECO:0000256" key="1">
    <source>
        <dbReference type="ARBA" id="ARBA00023015"/>
    </source>
</evidence>
<dbReference type="InterPro" id="IPR036390">
    <property type="entry name" value="WH_DNA-bd_sf"/>
</dbReference>
<protein>
    <submittedName>
        <fullName evidence="5">Lrp/AsnC family transcriptional regulator</fullName>
    </submittedName>
</protein>
<comment type="caution">
    <text evidence="5">The sequence shown here is derived from an EMBL/GenBank/DDBJ whole genome shotgun (WGS) entry which is preliminary data.</text>
</comment>
<dbReference type="Proteomes" id="UP000728647">
    <property type="component" value="Unassembled WGS sequence"/>
</dbReference>
<dbReference type="AlphaFoldDB" id="A0A8J8GIY4"/>
<keyword evidence="2" id="KW-0238">DNA-binding</keyword>
<dbReference type="SMART" id="SM00344">
    <property type="entry name" value="HTH_ASNC"/>
    <property type="match status" value="1"/>
</dbReference>
<evidence type="ECO:0000313" key="5">
    <source>
        <dbReference type="EMBL" id="NUB90863.1"/>
    </source>
</evidence>
<dbReference type="PANTHER" id="PTHR30154:SF34">
    <property type="entry name" value="TRANSCRIPTIONAL REGULATOR AZLB"/>
    <property type="match status" value="1"/>
</dbReference>